<dbReference type="STRING" id="1993.SAMN04489713_1011093"/>
<dbReference type="InterPro" id="IPR029063">
    <property type="entry name" value="SAM-dependent_MTases_sf"/>
</dbReference>
<dbReference type="GO" id="GO:0032259">
    <property type="term" value="P:methylation"/>
    <property type="evidence" value="ECO:0007669"/>
    <property type="project" value="UniProtKB-KW"/>
</dbReference>
<organism evidence="1 2">
    <name type="scientific">Actinomadura madurae</name>
    <dbReference type="NCBI Taxonomy" id="1993"/>
    <lineage>
        <taxon>Bacteria</taxon>
        <taxon>Bacillati</taxon>
        <taxon>Actinomycetota</taxon>
        <taxon>Actinomycetes</taxon>
        <taxon>Streptosporangiales</taxon>
        <taxon>Thermomonosporaceae</taxon>
        <taxon>Actinomadura</taxon>
    </lineage>
</organism>
<sequence length="274" mass="29632">MSSRWSDAHAGFHPEIPNEARILDYLTGGKDHFAVDREFAEQALRIAPDLRAVALQSRRFLRRAVTALVDEGLRQFIDVGCGLPTQGSVDQILQKIAPGYRLVCVDNDPVVAAHAASVFGIGGPARILAADARDPDALMDAPIVTSTIKLDEPVGLVLHSILAVIPEDDVADHIVQGLLARVPSGSHLLLTHAISDLAPDTTARLAALYQEKKTVRGATRRSNLRTAAEVAEFVRDLELLPPGLVPLNQWRPDAAEREMEPRAVWALGGVGRKP</sequence>
<gene>
    <name evidence="1" type="ORF">SAMN04489713_1011093</name>
</gene>
<dbReference type="Proteomes" id="UP000183413">
    <property type="component" value="Unassembled WGS sequence"/>
</dbReference>
<dbReference type="GO" id="GO:0008168">
    <property type="term" value="F:methyltransferase activity"/>
    <property type="evidence" value="ECO:0007669"/>
    <property type="project" value="UniProtKB-KW"/>
</dbReference>
<evidence type="ECO:0000313" key="1">
    <source>
        <dbReference type="EMBL" id="SFN30897.1"/>
    </source>
</evidence>
<keyword evidence="2" id="KW-1185">Reference proteome</keyword>
<dbReference type="PIRSF" id="PIRSF017393">
    <property type="entry name" value="MTase_SAV2177"/>
    <property type="match status" value="1"/>
</dbReference>
<dbReference type="eggNOG" id="COG4106">
    <property type="taxonomic scope" value="Bacteria"/>
</dbReference>
<dbReference type="AlphaFoldDB" id="A0A1I4XYN2"/>
<keyword evidence="1" id="KW-0489">Methyltransferase</keyword>
<dbReference type="EMBL" id="FOVH01000001">
    <property type="protein sequence ID" value="SFN30897.1"/>
    <property type="molecule type" value="Genomic_DNA"/>
</dbReference>
<dbReference type="Gene3D" id="3.40.50.150">
    <property type="entry name" value="Vaccinia Virus protein VP39"/>
    <property type="match status" value="1"/>
</dbReference>
<name>A0A1I4XYN2_9ACTN</name>
<accession>A0A1I4XYN2</accession>
<keyword evidence="1" id="KW-0808">Transferase</keyword>
<protein>
    <submittedName>
        <fullName evidence="1">S-adenosyl methyltransferase</fullName>
    </submittedName>
</protein>
<dbReference type="RefSeq" id="WP_021598807.1">
    <property type="nucleotide sequence ID" value="NZ_FOVH01000001.1"/>
</dbReference>
<dbReference type="FunCoup" id="A0A1I4XYN2">
    <property type="interactions" value="1"/>
</dbReference>
<dbReference type="SUPFAM" id="SSF53335">
    <property type="entry name" value="S-adenosyl-L-methionine-dependent methyltransferases"/>
    <property type="match status" value="1"/>
</dbReference>
<dbReference type="InterPro" id="IPR006764">
    <property type="entry name" value="SAM_dep_MeTrfase_SAV2177_type"/>
</dbReference>
<proteinExistence type="predicted"/>
<reference evidence="1 2" key="1">
    <citation type="submission" date="2016-10" db="EMBL/GenBank/DDBJ databases">
        <authorList>
            <person name="de Groot N.N."/>
        </authorList>
    </citation>
    <scope>NUCLEOTIDE SEQUENCE [LARGE SCALE GENOMIC DNA]</scope>
    <source>
        <strain evidence="1 2">DSM 43067</strain>
    </source>
</reference>
<dbReference type="InParanoid" id="A0A1I4XYN2"/>
<evidence type="ECO:0000313" key="2">
    <source>
        <dbReference type="Proteomes" id="UP000183413"/>
    </source>
</evidence>
<dbReference type="Pfam" id="PF04672">
    <property type="entry name" value="Methyltransf_19"/>
    <property type="match status" value="1"/>
</dbReference>